<gene>
    <name evidence="2" type="ORF">Val02_60850</name>
</gene>
<dbReference type="InterPro" id="IPR021741">
    <property type="entry name" value="DUF3311"/>
</dbReference>
<reference evidence="2" key="1">
    <citation type="submission" date="2021-01" db="EMBL/GenBank/DDBJ databases">
        <title>Whole genome shotgun sequence of Virgisporangium aliadipatigenens NBRC 105644.</title>
        <authorList>
            <person name="Komaki H."/>
            <person name="Tamura T."/>
        </authorList>
    </citation>
    <scope>NUCLEOTIDE SEQUENCE</scope>
    <source>
        <strain evidence="2">NBRC 105644</strain>
    </source>
</reference>
<feature type="transmembrane region" description="Helical" evidence="1">
    <location>
        <begin position="27"/>
        <end position="47"/>
    </location>
</feature>
<comment type="caution">
    <text evidence="2">The sequence shown here is derived from an EMBL/GenBank/DDBJ whole genome shotgun (WGS) entry which is preliminary data.</text>
</comment>
<keyword evidence="1" id="KW-1133">Transmembrane helix</keyword>
<organism evidence="2 3">
    <name type="scientific">Virgisporangium aliadipatigenens</name>
    <dbReference type="NCBI Taxonomy" id="741659"/>
    <lineage>
        <taxon>Bacteria</taxon>
        <taxon>Bacillati</taxon>
        <taxon>Actinomycetota</taxon>
        <taxon>Actinomycetes</taxon>
        <taxon>Micromonosporales</taxon>
        <taxon>Micromonosporaceae</taxon>
        <taxon>Virgisporangium</taxon>
    </lineage>
</organism>
<evidence type="ECO:0000313" key="2">
    <source>
        <dbReference type="EMBL" id="GIJ49199.1"/>
    </source>
</evidence>
<proteinExistence type="predicted"/>
<dbReference type="Pfam" id="PF11755">
    <property type="entry name" value="DUF3311"/>
    <property type="match status" value="1"/>
</dbReference>
<evidence type="ECO:0000313" key="3">
    <source>
        <dbReference type="Proteomes" id="UP000619260"/>
    </source>
</evidence>
<accession>A0A8J3YP99</accession>
<evidence type="ECO:0000256" key="1">
    <source>
        <dbReference type="SAM" id="Phobius"/>
    </source>
</evidence>
<name>A0A8J3YP99_9ACTN</name>
<dbReference type="EMBL" id="BOPF01000025">
    <property type="protein sequence ID" value="GIJ49199.1"/>
    <property type="molecule type" value="Genomic_DNA"/>
</dbReference>
<protein>
    <submittedName>
        <fullName evidence="2">Membrane protein</fullName>
    </submittedName>
</protein>
<dbReference type="Proteomes" id="UP000619260">
    <property type="component" value="Unassembled WGS sequence"/>
</dbReference>
<keyword evidence="1" id="KW-0812">Transmembrane</keyword>
<sequence length="60" mass="6883">MLIVPAVVPLLMFLYNSKEPRLFGFPFFYWLQLSFILLSVATTVLVYRMTSAPKGNRDVA</sequence>
<keyword evidence="3" id="KW-1185">Reference proteome</keyword>
<dbReference type="AlphaFoldDB" id="A0A8J3YP99"/>
<keyword evidence="1" id="KW-0472">Membrane</keyword>